<reference evidence="2" key="2">
    <citation type="submission" date="2020-11" db="EMBL/GenBank/DDBJ databases">
        <authorList>
            <person name="McCartney M.A."/>
            <person name="Auch B."/>
            <person name="Kono T."/>
            <person name="Mallez S."/>
            <person name="Becker A."/>
            <person name="Gohl D.M."/>
            <person name="Silverstein K.A.T."/>
            <person name="Koren S."/>
            <person name="Bechman K.B."/>
            <person name="Herman A."/>
            <person name="Abrahante J.E."/>
            <person name="Garbe J."/>
        </authorList>
    </citation>
    <scope>NUCLEOTIDE SEQUENCE</scope>
    <source>
        <strain evidence="2">Duluth1</strain>
        <tissue evidence="2">Whole animal</tissue>
    </source>
</reference>
<dbReference type="Proteomes" id="UP000828390">
    <property type="component" value="Unassembled WGS sequence"/>
</dbReference>
<protein>
    <submittedName>
        <fullName evidence="2">Uncharacterized protein</fullName>
    </submittedName>
</protein>
<comment type="caution">
    <text evidence="2">The sequence shown here is derived from an EMBL/GenBank/DDBJ whole genome shotgun (WGS) entry which is preliminary data.</text>
</comment>
<evidence type="ECO:0000256" key="1">
    <source>
        <dbReference type="SAM" id="MobiDB-lite"/>
    </source>
</evidence>
<evidence type="ECO:0000313" key="3">
    <source>
        <dbReference type="Proteomes" id="UP000828390"/>
    </source>
</evidence>
<organism evidence="2 3">
    <name type="scientific">Dreissena polymorpha</name>
    <name type="common">Zebra mussel</name>
    <name type="synonym">Mytilus polymorpha</name>
    <dbReference type="NCBI Taxonomy" id="45954"/>
    <lineage>
        <taxon>Eukaryota</taxon>
        <taxon>Metazoa</taxon>
        <taxon>Spiralia</taxon>
        <taxon>Lophotrochozoa</taxon>
        <taxon>Mollusca</taxon>
        <taxon>Bivalvia</taxon>
        <taxon>Autobranchia</taxon>
        <taxon>Heteroconchia</taxon>
        <taxon>Euheterodonta</taxon>
        <taxon>Imparidentia</taxon>
        <taxon>Neoheterodontei</taxon>
        <taxon>Myida</taxon>
        <taxon>Dreissenoidea</taxon>
        <taxon>Dreissenidae</taxon>
        <taxon>Dreissena</taxon>
    </lineage>
</organism>
<reference evidence="2" key="1">
    <citation type="journal article" date="2019" name="bioRxiv">
        <title>The Genome of the Zebra Mussel, Dreissena polymorpha: A Resource for Invasive Species Research.</title>
        <authorList>
            <person name="McCartney M.A."/>
            <person name="Auch B."/>
            <person name="Kono T."/>
            <person name="Mallez S."/>
            <person name="Zhang Y."/>
            <person name="Obille A."/>
            <person name="Becker A."/>
            <person name="Abrahante J.E."/>
            <person name="Garbe J."/>
            <person name="Badalamenti J.P."/>
            <person name="Herman A."/>
            <person name="Mangelson H."/>
            <person name="Liachko I."/>
            <person name="Sullivan S."/>
            <person name="Sone E.D."/>
            <person name="Koren S."/>
            <person name="Silverstein K.A.T."/>
            <person name="Beckman K.B."/>
            <person name="Gohl D.M."/>
        </authorList>
    </citation>
    <scope>NUCLEOTIDE SEQUENCE</scope>
    <source>
        <strain evidence="2">Duluth1</strain>
        <tissue evidence="2">Whole animal</tissue>
    </source>
</reference>
<name>A0A9D4G867_DREPO</name>
<accession>A0A9D4G867</accession>
<evidence type="ECO:0000313" key="2">
    <source>
        <dbReference type="EMBL" id="KAH3812326.1"/>
    </source>
</evidence>
<feature type="compositionally biased region" description="Basic and acidic residues" evidence="1">
    <location>
        <begin position="75"/>
        <end position="85"/>
    </location>
</feature>
<feature type="region of interest" description="Disordered" evidence="1">
    <location>
        <begin position="35"/>
        <end position="85"/>
    </location>
</feature>
<gene>
    <name evidence="2" type="ORF">DPMN_140755</name>
</gene>
<dbReference type="AlphaFoldDB" id="A0A9D4G867"/>
<proteinExistence type="predicted"/>
<sequence>MPRLRLRESCVSSSRHELNIKGVPAMGMSRDTLAKDHKSFGGSKPAMGMSRDTLANDHQSFGGSQPAMGMSRDTLANDHKSFGGS</sequence>
<keyword evidence="3" id="KW-1185">Reference proteome</keyword>
<dbReference type="EMBL" id="JAIWYP010000006">
    <property type="protein sequence ID" value="KAH3812326.1"/>
    <property type="molecule type" value="Genomic_DNA"/>
</dbReference>